<gene>
    <name evidence="1" type="ORF">FB567DRAFT_596925</name>
</gene>
<comment type="caution">
    <text evidence="1">The sequence shown here is derived from an EMBL/GenBank/DDBJ whole genome shotgun (WGS) entry which is preliminary data.</text>
</comment>
<accession>A0A8K0VTK4</accession>
<dbReference type="SUPFAM" id="SSF48403">
    <property type="entry name" value="Ankyrin repeat"/>
    <property type="match status" value="1"/>
</dbReference>
<keyword evidence="2" id="KW-1185">Reference proteome</keyword>
<reference evidence="1" key="1">
    <citation type="journal article" date="2021" name="Nat. Commun.">
        <title>Genetic determinants of endophytism in the Arabidopsis root mycobiome.</title>
        <authorList>
            <person name="Mesny F."/>
            <person name="Miyauchi S."/>
            <person name="Thiergart T."/>
            <person name="Pickel B."/>
            <person name="Atanasova L."/>
            <person name="Karlsson M."/>
            <person name="Huettel B."/>
            <person name="Barry K.W."/>
            <person name="Haridas S."/>
            <person name="Chen C."/>
            <person name="Bauer D."/>
            <person name="Andreopoulos W."/>
            <person name="Pangilinan J."/>
            <person name="LaButti K."/>
            <person name="Riley R."/>
            <person name="Lipzen A."/>
            <person name="Clum A."/>
            <person name="Drula E."/>
            <person name="Henrissat B."/>
            <person name="Kohler A."/>
            <person name="Grigoriev I.V."/>
            <person name="Martin F.M."/>
            <person name="Hacquard S."/>
        </authorList>
    </citation>
    <scope>NUCLEOTIDE SEQUENCE</scope>
    <source>
        <strain evidence="1">MPI-SDFR-AT-0120</strain>
    </source>
</reference>
<organism evidence="1 2">
    <name type="scientific">Paraphoma chrysanthemicola</name>
    <dbReference type="NCBI Taxonomy" id="798071"/>
    <lineage>
        <taxon>Eukaryota</taxon>
        <taxon>Fungi</taxon>
        <taxon>Dikarya</taxon>
        <taxon>Ascomycota</taxon>
        <taxon>Pezizomycotina</taxon>
        <taxon>Dothideomycetes</taxon>
        <taxon>Pleosporomycetidae</taxon>
        <taxon>Pleosporales</taxon>
        <taxon>Pleosporineae</taxon>
        <taxon>Phaeosphaeriaceae</taxon>
        <taxon>Paraphoma</taxon>
    </lineage>
</organism>
<protein>
    <recommendedName>
        <fullName evidence="3">Ankyrin</fullName>
    </recommendedName>
</protein>
<dbReference type="AlphaFoldDB" id="A0A8K0VTK4"/>
<dbReference type="EMBL" id="JAGMVJ010000020">
    <property type="protein sequence ID" value="KAH7074974.1"/>
    <property type="molecule type" value="Genomic_DNA"/>
</dbReference>
<dbReference type="OrthoDB" id="539213at2759"/>
<evidence type="ECO:0000313" key="1">
    <source>
        <dbReference type="EMBL" id="KAH7074974.1"/>
    </source>
</evidence>
<proteinExistence type="predicted"/>
<sequence length="341" mass="37407">MDALVTLCESARAFDHLHLDGHLEAALCAAAATGNSQIFEKLLQHQPKPNDMSEALPYAMRNGHEDIALQLIAGDAVVSDRGGDTDAMLLALQKRRPTVVRAILSQSSTFFAGHGAGEIWIREAIEWSDRSIITDLHYRFPSKRIRCDPTHSDSKSAPWTMGFLEFLVDSDLLCTSTLTQYLEDSTKKGETHLIRDLIELGADPSDSRVLCVAAVHQPAILNILLDHIPRTRKPRFGIGTQAVLKAIDYGLAGLESLEILILSGVVDLNSFGIPFKKPRSPPFRLERPLGTAIRDAVQYKSGFPVVQRLLDAECDPNSVVSVDRSHDASNITALLAAIQTR</sequence>
<evidence type="ECO:0000313" key="2">
    <source>
        <dbReference type="Proteomes" id="UP000813461"/>
    </source>
</evidence>
<dbReference type="InterPro" id="IPR036770">
    <property type="entry name" value="Ankyrin_rpt-contain_sf"/>
</dbReference>
<name>A0A8K0VTK4_9PLEO</name>
<evidence type="ECO:0008006" key="3">
    <source>
        <dbReference type="Google" id="ProtNLM"/>
    </source>
</evidence>
<dbReference type="Gene3D" id="1.25.40.20">
    <property type="entry name" value="Ankyrin repeat-containing domain"/>
    <property type="match status" value="1"/>
</dbReference>
<dbReference type="Proteomes" id="UP000813461">
    <property type="component" value="Unassembled WGS sequence"/>
</dbReference>